<dbReference type="Gene3D" id="3.90.640.10">
    <property type="entry name" value="Actin, Chain A, domain 4"/>
    <property type="match status" value="1"/>
</dbReference>
<dbReference type="Proteomes" id="UP000053611">
    <property type="component" value="Unassembled WGS sequence"/>
</dbReference>
<evidence type="ECO:0000256" key="4">
    <source>
        <dbReference type="ARBA" id="ARBA00022824"/>
    </source>
</evidence>
<dbReference type="PANTHER" id="PTHR45639:SF3">
    <property type="entry name" value="HYPOXIA UP-REGULATED PROTEIN 1"/>
    <property type="match status" value="1"/>
</dbReference>
<feature type="compositionally biased region" description="Acidic residues" evidence="7">
    <location>
        <begin position="552"/>
        <end position="568"/>
    </location>
</feature>
<dbReference type="InterPro" id="IPR029048">
    <property type="entry name" value="HSP70_C_sf"/>
</dbReference>
<dbReference type="PROSITE" id="PS01036">
    <property type="entry name" value="HSP70_3"/>
    <property type="match status" value="1"/>
</dbReference>
<dbReference type="STRING" id="879819.A0A0J0XKY5"/>
<dbReference type="GeneID" id="28984011"/>
<evidence type="ECO:0000256" key="1">
    <source>
        <dbReference type="ARBA" id="ARBA00004319"/>
    </source>
</evidence>
<dbReference type="AlphaFoldDB" id="A0A0J0XKY5"/>
<evidence type="ECO:0000256" key="7">
    <source>
        <dbReference type="SAM" id="MobiDB-lite"/>
    </source>
</evidence>
<dbReference type="GO" id="GO:0005788">
    <property type="term" value="C:endoplasmic reticulum lumen"/>
    <property type="evidence" value="ECO:0007669"/>
    <property type="project" value="UniProtKB-SubCell"/>
</dbReference>
<dbReference type="Pfam" id="PF00012">
    <property type="entry name" value="HSP70"/>
    <property type="match status" value="1"/>
</dbReference>
<organism evidence="9 10">
    <name type="scientific">Cutaneotrichosporon oleaginosum</name>
    <dbReference type="NCBI Taxonomy" id="879819"/>
    <lineage>
        <taxon>Eukaryota</taxon>
        <taxon>Fungi</taxon>
        <taxon>Dikarya</taxon>
        <taxon>Basidiomycota</taxon>
        <taxon>Agaricomycotina</taxon>
        <taxon>Tremellomycetes</taxon>
        <taxon>Trichosporonales</taxon>
        <taxon>Trichosporonaceae</taxon>
        <taxon>Cutaneotrichosporon</taxon>
    </lineage>
</organism>
<dbReference type="OrthoDB" id="10262720at2759"/>
<dbReference type="GO" id="GO:0140662">
    <property type="term" value="F:ATP-dependent protein folding chaperone"/>
    <property type="evidence" value="ECO:0007669"/>
    <property type="project" value="InterPro"/>
</dbReference>
<dbReference type="InterPro" id="IPR043129">
    <property type="entry name" value="ATPase_NBD"/>
</dbReference>
<dbReference type="GO" id="GO:0034663">
    <property type="term" value="C:endoplasmic reticulum chaperone complex"/>
    <property type="evidence" value="ECO:0007669"/>
    <property type="project" value="TreeGrafter"/>
</dbReference>
<sequence length="861" mass="95306">MRLPRNLFLLIAWILPAVSAAILAIDYGADFTKLSLVKPGVPFDVLLDRDSKRKIPSVVSWKREDRVVGTEGKLAATRFPHTHYPYVKAVLGTTEVPNLDVFPSPPVLTESGALVFRHDNIPKHITPKPDDKEAWTPTALLAHQLAYYKSLADHAAGEPVTQAVVTVPAWWTQAQRKAYRDALELQGIQCIGMIGEGTAIGLNYAMTRTFPDYDPETGEGEKAYHLVYDSGALSTSATVLAFYQTSWKPTPNSKMLINTTHVEALGVGWEDVGGINLDLALRDLLVDDIITKTGNKDIINDRKAMAKIDKEAIRVKQILSANQESLTSIESVFDDVDYRSKVSRMALEGKFEGKMTDFMKPIKQALDAAGLDLRNISSVILFGGNTRVPFIRAELHEVLGGDELIAQNVNADESAVLGAAFYGASLSGRFKMKSVEVHERSIYDIKMGDDIIFPAGTPLGTRKSVLLKPEDEINIDFSQGGNPILQLSIPGVKDALANFTASEPAVNVTVRLDARGILGVANAALVSEVKDEPTGGVAGKLKGMFGKKDATEEPEIEPEADTEQPEAETDAKEKAPKKVTKPRVALKFREKPLSPTHLSKDERQITNQRLRAIASYEGAMRAREEARNMLEGYLYKLQNILTGDEAEHKNLHAFSTKVERTRIKNLVDETLEWLHEHAEEATVHALIGKREAIEALERPIVTRFDEYEKRPPAVVNFRTALYAGRAFVDEARANLTAAAEEAKNAPADQPVAPPRYTEAEIQSVEDMIIDGGKWLDERMEKQMPLNEDKTADPVILAKDLDERGQKIQAAVLRLTSRKPPRAPKVRPVKTSQNGEKEETKEKKEPKEEEPQEKEAPKHQEL</sequence>
<dbReference type="InterPro" id="IPR018181">
    <property type="entry name" value="Heat_shock_70_CS"/>
</dbReference>
<dbReference type="Gene3D" id="3.30.420.40">
    <property type="match status" value="2"/>
</dbReference>
<feature type="region of interest" description="Disordered" evidence="7">
    <location>
        <begin position="809"/>
        <end position="861"/>
    </location>
</feature>
<keyword evidence="10" id="KW-1185">Reference proteome</keyword>
<dbReference type="Gene3D" id="2.60.34.10">
    <property type="entry name" value="Substrate Binding Domain Of DNAk, Chain A, domain 1"/>
    <property type="match status" value="1"/>
</dbReference>
<dbReference type="Gene3D" id="3.30.30.30">
    <property type="match status" value="1"/>
</dbReference>
<reference evidence="9 10" key="1">
    <citation type="submission" date="2015-03" db="EMBL/GenBank/DDBJ databases">
        <title>Genomics and transcriptomics of the oil-accumulating basidiomycete yeast T. oleaginosus allow insights into substrate utilization and the diverse evolutionary trajectories of mating systems in fungi.</title>
        <authorList>
            <consortium name="DOE Joint Genome Institute"/>
            <person name="Kourist R."/>
            <person name="Kracht O."/>
            <person name="Bracharz F."/>
            <person name="Lipzen A."/>
            <person name="Nolan M."/>
            <person name="Ohm R."/>
            <person name="Grigoriev I."/>
            <person name="Sun S."/>
            <person name="Heitman J."/>
            <person name="Bruck T."/>
            <person name="Nowrousian M."/>
        </authorList>
    </citation>
    <scope>NUCLEOTIDE SEQUENCE [LARGE SCALE GENOMIC DNA]</scope>
    <source>
        <strain evidence="9 10">IBC0246</strain>
    </source>
</reference>
<protein>
    <submittedName>
        <fullName evidence="9">Actin-like ATPase domain-containing protein</fullName>
    </submittedName>
</protein>
<dbReference type="InterPro" id="IPR029047">
    <property type="entry name" value="HSP70_peptide-bd_sf"/>
</dbReference>
<dbReference type="Gene3D" id="1.20.1270.10">
    <property type="match status" value="1"/>
</dbReference>
<feature type="compositionally biased region" description="Basic residues" evidence="7">
    <location>
        <begin position="815"/>
        <end position="827"/>
    </location>
</feature>
<keyword evidence="4" id="KW-0256">Endoplasmic reticulum</keyword>
<evidence type="ECO:0000256" key="5">
    <source>
        <dbReference type="ARBA" id="ARBA00022840"/>
    </source>
</evidence>
<dbReference type="CDD" id="cd10230">
    <property type="entry name" value="ASKHA_NBD_HSP70_HYOU1"/>
    <property type="match status" value="1"/>
</dbReference>
<keyword evidence="2 8" id="KW-0732">Signal</keyword>
<evidence type="ECO:0000256" key="6">
    <source>
        <dbReference type="ARBA" id="ARBA00023186"/>
    </source>
</evidence>
<dbReference type="InterPro" id="IPR013126">
    <property type="entry name" value="Hsp_70_fam"/>
</dbReference>
<accession>A0A0J0XKY5</accession>
<evidence type="ECO:0000313" key="9">
    <source>
        <dbReference type="EMBL" id="KLT41745.1"/>
    </source>
</evidence>
<feature type="compositionally biased region" description="Basic and acidic residues" evidence="7">
    <location>
        <begin position="834"/>
        <end position="861"/>
    </location>
</feature>
<feature type="signal peptide" evidence="8">
    <location>
        <begin position="1"/>
        <end position="20"/>
    </location>
</feature>
<evidence type="ECO:0000256" key="8">
    <source>
        <dbReference type="SAM" id="SignalP"/>
    </source>
</evidence>
<name>A0A0J0XKY5_9TREE</name>
<dbReference type="RefSeq" id="XP_018278236.1">
    <property type="nucleotide sequence ID" value="XM_018423408.1"/>
</dbReference>
<keyword evidence="6" id="KW-0143">Chaperone</keyword>
<feature type="chain" id="PRO_5005245508" evidence="8">
    <location>
        <begin position="21"/>
        <end position="861"/>
    </location>
</feature>
<evidence type="ECO:0000256" key="2">
    <source>
        <dbReference type="ARBA" id="ARBA00022729"/>
    </source>
</evidence>
<feature type="region of interest" description="Disordered" evidence="7">
    <location>
        <begin position="540"/>
        <end position="582"/>
    </location>
</feature>
<keyword evidence="3" id="KW-0547">Nucleotide-binding</keyword>
<dbReference type="PRINTS" id="PR00301">
    <property type="entry name" value="HEATSHOCK70"/>
</dbReference>
<keyword evidence="5" id="KW-0067">ATP-binding</keyword>
<dbReference type="GO" id="GO:0005524">
    <property type="term" value="F:ATP binding"/>
    <property type="evidence" value="ECO:0007669"/>
    <property type="project" value="UniProtKB-KW"/>
</dbReference>
<evidence type="ECO:0000313" key="10">
    <source>
        <dbReference type="Proteomes" id="UP000053611"/>
    </source>
</evidence>
<dbReference type="EMBL" id="KQ087213">
    <property type="protein sequence ID" value="KLT41745.1"/>
    <property type="molecule type" value="Genomic_DNA"/>
</dbReference>
<dbReference type="PANTHER" id="PTHR45639">
    <property type="entry name" value="HSC70CB, ISOFORM G-RELATED"/>
    <property type="match status" value="1"/>
</dbReference>
<dbReference type="GO" id="GO:0030968">
    <property type="term" value="P:endoplasmic reticulum unfolded protein response"/>
    <property type="evidence" value="ECO:0007669"/>
    <property type="project" value="TreeGrafter"/>
</dbReference>
<comment type="subcellular location">
    <subcellularLocation>
        <location evidence="1">Endoplasmic reticulum lumen</location>
    </subcellularLocation>
</comment>
<dbReference type="SUPFAM" id="SSF100934">
    <property type="entry name" value="Heat shock protein 70kD (HSP70), C-terminal subdomain"/>
    <property type="match status" value="1"/>
</dbReference>
<evidence type="ECO:0000256" key="3">
    <source>
        <dbReference type="ARBA" id="ARBA00022741"/>
    </source>
</evidence>
<gene>
    <name evidence="9" type="ORF">CC85DRAFT_286147</name>
</gene>
<proteinExistence type="predicted"/>
<dbReference type="SUPFAM" id="SSF53067">
    <property type="entry name" value="Actin-like ATPase domain"/>
    <property type="match status" value="2"/>
</dbReference>